<name>A0AAV5RM98_STABA</name>
<keyword evidence="2" id="KW-0326">Glycosidase</keyword>
<dbReference type="SUPFAM" id="SSF51445">
    <property type="entry name" value="(Trans)glycosidases"/>
    <property type="match status" value="1"/>
</dbReference>
<reference evidence="4 5" key="1">
    <citation type="journal article" date="2023" name="Elife">
        <title>Identification of key yeast species and microbe-microbe interactions impacting larval growth of Drosophila in the wild.</title>
        <authorList>
            <person name="Mure A."/>
            <person name="Sugiura Y."/>
            <person name="Maeda R."/>
            <person name="Honda K."/>
            <person name="Sakurai N."/>
            <person name="Takahashi Y."/>
            <person name="Watada M."/>
            <person name="Katoh T."/>
            <person name="Gotoh A."/>
            <person name="Gotoh Y."/>
            <person name="Taniguchi I."/>
            <person name="Nakamura K."/>
            <person name="Hayashi T."/>
            <person name="Katayama T."/>
            <person name="Uemura T."/>
            <person name="Hattori Y."/>
        </authorList>
    </citation>
    <scope>NUCLEOTIDE SEQUENCE [LARGE SCALE GENOMIC DNA]</scope>
    <source>
        <strain evidence="4 5">SB-73</strain>
    </source>
</reference>
<sequence>MLLIPTLQSRSPAVLSHSSVISTLSPTNTGAGLTSATLSTSSHSSLSNSTSSHISSSTNSPTRSVVSTSLIVSSSAHISSAPASSRSSNVLSSSTHATRPSAVNAGVGDFWGMALPGSEESLGYYCQNSVAETVIIGYLDQFGSGRGLGLSIFGYSDYFSGTSLLDVADSVGADIKLCQSLGKKVMLSIGGDSTSNYGFNSASDAVQVAQDIWNHFGDSTSYSDRPFGDAVIDGFNFNMQTGASSLFKRADDDSYASFINEIHTLSSNSGSKSYSYSLVADCTDSAILSTAETVTVNNLILYGSCSLATINQWVSAIQTNNADATYSIALFASPSDPNYKDISVVADELKNVYNKTPAFLGFTLMDSAASFANVVDGLTFDQRIAALLDSRAVSSSIAVLSTGQGSTVATTGTGVVTNPSTTQQNTQRTTGFGTLSNSGPASQTTGPTTATGTGNGATTLPTVYTPTYTGSGTFTYGGHTYTVSGTQTFTITDCSCTDKLPDFTSVSNSEQQTAVVTYDKTVFTTYCPESHVFTYGGKTYTATEPTTMTITGYPGAVATDPSDVYITVEKTIFTTYCPEAGVFTHGGQTYTVTEPTTVTITDYQQINGNPTRTANPNDVYVTVQKTIYTTYYPEAGLYTYRDNTYTVTEATTVTVTEYPEINAIETGSSNTGNAATPTEKTTFTTYCPGPETFTYGGKTYTVTEATTVTITESPEIDAVETSSSSNDNVVVTAVQTTFTTYCPKAEVFTFGGKTYTATGPTTMTITGYADDSNGGTQTNSVDNTETQVLETSQTATAKPTGLTLVSTSLATGPTTSPEATEGGSTNTNGANEGSGNSSASLSSETTATTIVSRETSANSGESINTSVGSGSSSTLATGSGSASTPGIQNAAFKVNSPRVLALISVLIGALILA</sequence>
<dbReference type="Proteomes" id="UP001362899">
    <property type="component" value="Unassembled WGS sequence"/>
</dbReference>
<feature type="region of interest" description="Disordered" evidence="3">
    <location>
        <begin position="411"/>
        <end position="458"/>
    </location>
</feature>
<feature type="compositionally biased region" description="Low complexity" evidence="3">
    <location>
        <begin position="818"/>
        <end position="849"/>
    </location>
</feature>
<dbReference type="PANTHER" id="PTHR45708:SF49">
    <property type="entry name" value="ENDOCHITINASE"/>
    <property type="match status" value="1"/>
</dbReference>
<dbReference type="AlphaFoldDB" id="A0AAV5RM98"/>
<proteinExistence type="predicted"/>
<feature type="compositionally biased region" description="Polar residues" evidence="3">
    <location>
        <begin position="418"/>
        <end position="438"/>
    </location>
</feature>
<protein>
    <recommendedName>
        <fullName evidence="6">Chitinase</fullName>
    </recommendedName>
</protein>
<evidence type="ECO:0008006" key="6">
    <source>
        <dbReference type="Google" id="ProtNLM"/>
    </source>
</evidence>
<dbReference type="Gene3D" id="3.20.20.80">
    <property type="entry name" value="Glycosidases"/>
    <property type="match status" value="1"/>
</dbReference>
<gene>
    <name evidence="4" type="ORF">DASB73_035560</name>
</gene>
<feature type="compositionally biased region" description="Low complexity" evidence="3">
    <location>
        <begin position="439"/>
        <end position="458"/>
    </location>
</feature>
<feature type="region of interest" description="Disordered" evidence="3">
    <location>
        <begin position="34"/>
        <end position="62"/>
    </location>
</feature>
<evidence type="ECO:0000313" key="4">
    <source>
        <dbReference type="EMBL" id="GMM52593.1"/>
    </source>
</evidence>
<organism evidence="4 5">
    <name type="scientific">Starmerella bacillaris</name>
    <name type="common">Yeast</name>
    <name type="synonym">Candida zemplinina</name>
    <dbReference type="NCBI Taxonomy" id="1247836"/>
    <lineage>
        <taxon>Eukaryota</taxon>
        <taxon>Fungi</taxon>
        <taxon>Dikarya</taxon>
        <taxon>Ascomycota</taxon>
        <taxon>Saccharomycotina</taxon>
        <taxon>Dipodascomycetes</taxon>
        <taxon>Dipodascales</taxon>
        <taxon>Trichomonascaceae</taxon>
        <taxon>Starmerella</taxon>
    </lineage>
</organism>
<comment type="caution">
    <text evidence="4">The sequence shown here is derived from an EMBL/GenBank/DDBJ whole genome shotgun (WGS) entry which is preliminary data.</text>
</comment>
<dbReference type="GO" id="GO:0005576">
    <property type="term" value="C:extracellular region"/>
    <property type="evidence" value="ECO:0007669"/>
    <property type="project" value="TreeGrafter"/>
</dbReference>
<evidence type="ECO:0000256" key="1">
    <source>
        <dbReference type="ARBA" id="ARBA00022801"/>
    </source>
</evidence>
<keyword evidence="1" id="KW-0378">Hydrolase</keyword>
<feature type="compositionally biased region" description="Polar residues" evidence="3">
    <location>
        <begin position="850"/>
        <end position="864"/>
    </location>
</feature>
<dbReference type="PANTHER" id="PTHR45708">
    <property type="entry name" value="ENDOCHITINASE"/>
    <property type="match status" value="1"/>
</dbReference>
<keyword evidence="5" id="KW-1185">Reference proteome</keyword>
<dbReference type="InterPro" id="IPR017853">
    <property type="entry name" value="GH"/>
</dbReference>
<evidence type="ECO:0000313" key="5">
    <source>
        <dbReference type="Proteomes" id="UP001362899"/>
    </source>
</evidence>
<evidence type="ECO:0000256" key="2">
    <source>
        <dbReference type="ARBA" id="ARBA00023295"/>
    </source>
</evidence>
<feature type="compositionally biased region" description="Low complexity" evidence="3">
    <location>
        <begin position="865"/>
        <end position="884"/>
    </location>
</feature>
<dbReference type="GO" id="GO:0004568">
    <property type="term" value="F:chitinase activity"/>
    <property type="evidence" value="ECO:0007669"/>
    <property type="project" value="TreeGrafter"/>
</dbReference>
<accession>A0AAV5RM98</accession>
<feature type="region of interest" description="Disordered" evidence="3">
    <location>
        <begin position="791"/>
        <end position="884"/>
    </location>
</feature>
<dbReference type="EMBL" id="BTGC01000008">
    <property type="protein sequence ID" value="GMM52593.1"/>
    <property type="molecule type" value="Genomic_DNA"/>
</dbReference>
<evidence type="ECO:0000256" key="3">
    <source>
        <dbReference type="SAM" id="MobiDB-lite"/>
    </source>
</evidence>
<feature type="compositionally biased region" description="Polar residues" evidence="3">
    <location>
        <begin position="791"/>
        <end position="817"/>
    </location>
</feature>
<dbReference type="InterPro" id="IPR050542">
    <property type="entry name" value="Glycosyl_Hydrlase18_Chitinase"/>
</dbReference>